<dbReference type="SMART" id="SM00120">
    <property type="entry name" value="HX"/>
    <property type="match status" value="4"/>
</dbReference>
<dbReference type="PROSITE" id="PS51257">
    <property type="entry name" value="PROKAR_LIPOPROTEIN"/>
    <property type="match status" value="1"/>
</dbReference>
<dbReference type="InterPro" id="IPR018487">
    <property type="entry name" value="Hemopexin-like_repeat"/>
</dbReference>
<dbReference type="EMBL" id="CP137555">
    <property type="protein sequence ID" value="WOX04981.1"/>
    <property type="molecule type" value="Genomic_DNA"/>
</dbReference>
<evidence type="ECO:0000313" key="2">
    <source>
        <dbReference type="EMBL" id="WOX04981.1"/>
    </source>
</evidence>
<dbReference type="Pfam" id="PF01663">
    <property type="entry name" value="Phosphodiest"/>
    <property type="match status" value="1"/>
</dbReference>
<dbReference type="SUPFAM" id="SSF53649">
    <property type="entry name" value="Alkaline phosphatase-like"/>
    <property type="match status" value="1"/>
</dbReference>
<gene>
    <name evidence="2" type="ORF">R5R33_14720</name>
</gene>
<dbReference type="PANTHER" id="PTHR10151">
    <property type="entry name" value="ECTONUCLEOTIDE PYROPHOSPHATASE/PHOSPHODIESTERASE"/>
    <property type="match status" value="1"/>
</dbReference>
<dbReference type="RefSeq" id="WP_318953456.1">
    <property type="nucleotide sequence ID" value="NZ_CP137555.1"/>
</dbReference>
<dbReference type="InterPro" id="IPR002591">
    <property type="entry name" value="Phosphodiest/P_Trfase"/>
</dbReference>
<reference evidence="2 3" key="1">
    <citation type="submission" date="2023-10" db="EMBL/GenBank/DDBJ databases">
        <title>Description of Microbulbifer bruguierae sp. nov., isolated from the sediments of mangrove plant Bruguiera sexangula and comparative genomic analyses of the genus Microbulbifer.</title>
        <authorList>
            <person name="Long M."/>
        </authorList>
    </citation>
    <scope>NUCLEOTIDE SEQUENCE [LARGE SCALE GENOMIC DNA]</scope>
    <source>
        <strain evidence="2 3">SPO729</strain>
    </source>
</reference>
<protein>
    <submittedName>
        <fullName evidence="2">Alkaline phosphatase family protein</fullName>
    </submittedName>
</protein>
<evidence type="ECO:0000313" key="3">
    <source>
        <dbReference type="Proteomes" id="UP001302477"/>
    </source>
</evidence>
<dbReference type="InterPro" id="IPR017850">
    <property type="entry name" value="Alkaline_phosphatase_core_sf"/>
</dbReference>
<name>A0AAU0MXP9_9GAMM</name>
<dbReference type="Gene3D" id="2.110.10.10">
    <property type="entry name" value="Hemopexin-like domain"/>
    <property type="match status" value="2"/>
</dbReference>
<dbReference type="Proteomes" id="UP001302477">
    <property type="component" value="Chromosome"/>
</dbReference>
<dbReference type="PANTHER" id="PTHR10151:SF120">
    <property type="entry name" value="BIS(5'-ADENOSYL)-TRIPHOSPHATASE"/>
    <property type="match status" value="1"/>
</dbReference>
<feature type="chain" id="PRO_5044006617" evidence="1">
    <location>
        <begin position="23"/>
        <end position="586"/>
    </location>
</feature>
<dbReference type="AlphaFoldDB" id="A0AAU0MXP9"/>
<dbReference type="InterPro" id="IPR036375">
    <property type="entry name" value="Hemopexin-like_dom_sf"/>
</dbReference>
<accession>A0AAU0MXP9</accession>
<dbReference type="GO" id="GO:0016787">
    <property type="term" value="F:hydrolase activity"/>
    <property type="evidence" value="ECO:0007669"/>
    <property type="project" value="UniProtKB-ARBA"/>
</dbReference>
<keyword evidence="3" id="KW-1185">Reference proteome</keyword>
<keyword evidence="1" id="KW-0732">Signal</keyword>
<sequence length="586" mass="64788">MNRVTHWCCALLAIACCTVAQAQSNNKVLLIGVDGLQYEKLLSVNTPNFDRLRVEQAYTGGINGAANQQTTYSGPGWSTILTGVWANKHRVTSNSSGLANNEFPSLFKRIKDADSNHWVGSIVNWSPINTQFFTQDLGNADLVLSGLSDDQVTAQAITRINSGTPDFLFLHLDEPDHAGHSYCFGSAYNSSITSTDTLLGQLLDAVEARNAQGDNWLVLVTTDHGRDPLGCNHGAQTSNEKTIFIASNQVLNLEHSEKISDISNTDFDGLYGRSAQTAIAPTVLRHLGISLDRDWKLDGTPLLGNTGARKLLPGDNSTAEWFAQTAGQVDVYRNGELVDSVDALARSWQDQSSFHGTADFVFVQDQTPVALRQTRLDITAALDWSTSRAYYFRDDSQYVRYNKTSDSADSGYPLAISNSTWPGLGDYADQIVAAFKASRSKGYFFLEDGRYLRYDLNSDSVDPGYPKHVNNNTWPGLAPYATQIRAALKWPNSKVYFFLADGSYLRYDMTNDSIDGGYPKAINNNTWPGMSDYATEITAAHQWSNSRAYFFLTNQRYIRYGISNDQVDSDYPKSINGDTWPGLLNP</sequence>
<feature type="signal peptide" evidence="1">
    <location>
        <begin position="1"/>
        <end position="22"/>
    </location>
</feature>
<dbReference type="SUPFAM" id="SSF50923">
    <property type="entry name" value="Hemopexin-like domain"/>
    <property type="match status" value="1"/>
</dbReference>
<proteinExistence type="predicted"/>
<dbReference type="PROSITE" id="PS51642">
    <property type="entry name" value="HEMOPEXIN_2"/>
    <property type="match status" value="2"/>
</dbReference>
<dbReference type="Gene3D" id="3.40.720.10">
    <property type="entry name" value="Alkaline Phosphatase, subunit A"/>
    <property type="match status" value="1"/>
</dbReference>
<dbReference type="KEGG" id="mpaf:R5R33_14720"/>
<organism evidence="2 3">
    <name type="scientific">Microbulbifer pacificus</name>
    <dbReference type="NCBI Taxonomy" id="407164"/>
    <lineage>
        <taxon>Bacteria</taxon>
        <taxon>Pseudomonadati</taxon>
        <taxon>Pseudomonadota</taxon>
        <taxon>Gammaproteobacteria</taxon>
        <taxon>Cellvibrionales</taxon>
        <taxon>Microbulbiferaceae</taxon>
        <taxon>Microbulbifer</taxon>
    </lineage>
</organism>
<evidence type="ECO:0000256" key="1">
    <source>
        <dbReference type="SAM" id="SignalP"/>
    </source>
</evidence>